<name>A0A1E5V7W7_9POAL</name>
<reference evidence="1 2" key="1">
    <citation type="submission" date="2016-09" db="EMBL/GenBank/DDBJ databases">
        <title>The draft genome of Dichanthelium oligosanthes: A C3 panicoid grass species.</title>
        <authorList>
            <person name="Studer A.J."/>
            <person name="Schnable J.C."/>
            <person name="Brutnell T.P."/>
        </authorList>
    </citation>
    <scope>NUCLEOTIDE SEQUENCE [LARGE SCALE GENOMIC DNA]</scope>
    <source>
        <strain evidence="2">cv. Kellogg 1175</strain>
        <tissue evidence="1">Leaf</tissue>
    </source>
</reference>
<dbReference type="Proteomes" id="UP000095767">
    <property type="component" value="Unassembled WGS sequence"/>
</dbReference>
<proteinExistence type="predicted"/>
<organism evidence="1 2">
    <name type="scientific">Dichanthelium oligosanthes</name>
    <dbReference type="NCBI Taxonomy" id="888268"/>
    <lineage>
        <taxon>Eukaryota</taxon>
        <taxon>Viridiplantae</taxon>
        <taxon>Streptophyta</taxon>
        <taxon>Embryophyta</taxon>
        <taxon>Tracheophyta</taxon>
        <taxon>Spermatophyta</taxon>
        <taxon>Magnoliopsida</taxon>
        <taxon>Liliopsida</taxon>
        <taxon>Poales</taxon>
        <taxon>Poaceae</taxon>
        <taxon>PACMAD clade</taxon>
        <taxon>Panicoideae</taxon>
        <taxon>Panicodae</taxon>
        <taxon>Paniceae</taxon>
        <taxon>Dichantheliinae</taxon>
        <taxon>Dichanthelium</taxon>
    </lineage>
</organism>
<dbReference type="EMBL" id="LWDX02048372">
    <property type="protein sequence ID" value="OEL21249.1"/>
    <property type="molecule type" value="Genomic_DNA"/>
</dbReference>
<accession>A0A1E5V7W7</accession>
<dbReference type="OrthoDB" id="1878996at2759"/>
<sequence length="116" mass="12949">MLRSYVTATHIALHWLEGHGGGEAFWPHRTMSGIAHRAAGGGKPVAQWECELQEVQRHVREEYDRRRKDGVPCMAELNAAAAAGRAVRCAVAGWRRCPEIQMYINISIEFLTSSFG</sequence>
<comment type="caution">
    <text evidence="1">The sequence shown here is derived from an EMBL/GenBank/DDBJ whole genome shotgun (WGS) entry which is preliminary data.</text>
</comment>
<keyword evidence="2" id="KW-1185">Reference proteome</keyword>
<evidence type="ECO:0000313" key="2">
    <source>
        <dbReference type="Proteomes" id="UP000095767"/>
    </source>
</evidence>
<gene>
    <name evidence="1" type="ORF">BAE44_0017732</name>
</gene>
<evidence type="ECO:0000313" key="1">
    <source>
        <dbReference type="EMBL" id="OEL21249.1"/>
    </source>
</evidence>
<protein>
    <submittedName>
        <fullName evidence="1">Uncharacterized protein</fullName>
    </submittedName>
</protein>
<dbReference type="AlphaFoldDB" id="A0A1E5V7W7"/>